<keyword evidence="4" id="KW-1185">Reference proteome</keyword>
<dbReference type="PANTHER" id="PTHR13847:SF289">
    <property type="entry name" value="GLYCINE OXIDASE"/>
    <property type="match status" value="1"/>
</dbReference>
<evidence type="ECO:0000313" key="3">
    <source>
        <dbReference type="EMBL" id="MCW1934434.1"/>
    </source>
</evidence>
<organism evidence="3 4">
    <name type="scientific">Pararhodobacter zhoushanensis</name>
    <dbReference type="NCBI Taxonomy" id="2479545"/>
    <lineage>
        <taxon>Bacteria</taxon>
        <taxon>Pseudomonadati</taxon>
        <taxon>Pseudomonadota</taxon>
        <taxon>Alphaproteobacteria</taxon>
        <taxon>Rhodobacterales</taxon>
        <taxon>Paracoccaceae</taxon>
        <taxon>Pararhodobacter</taxon>
    </lineage>
</organism>
<comment type="caution">
    <text evidence="3">The sequence shown here is derived from an EMBL/GenBank/DDBJ whole genome shotgun (WGS) entry which is preliminary data.</text>
</comment>
<dbReference type="Gene3D" id="3.30.9.10">
    <property type="entry name" value="D-Amino Acid Oxidase, subunit A, domain 2"/>
    <property type="match status" value="1"/>
</dbReference>
<evidence type="ECO:0000256" key="1">
    <source>
        <dbReference type="ARBA" id="ARBA00023002"/>
    </source>
</evidence>
<dbReference type="EMBL" id="JAPDFL010000001">
    <property type="protein sequence ID" value="MCW1934434.1"/>
    <property type="molecule type" value="Genomic_DNA"/>
</dbReference>
<dbReference type="PANTHER" id="PTHR13847">
    <property type="entry name" value="SARCOSINE DEHYDROGENASE-RELATED"/>
    <property type="match status" value="1"/>
</dbReference>
<dbReference type="Gene3D" id="3.50.50.60">
    <property type="entry name" value="FAD/NAD(P)-binding domain"/>
    <property type="match status" value="2"/>
</dbReference>
<evidence type="ECO:0000259" key="2">
    <source>
        <dbReference type="Pfam" id="PF01266"/>
    </source>
</evidence>
<keyword evidence="1" id="KW-0560">Oxidoreductase</keyword>
<proteinExistence type="predicted"/>
<name>A0ABT3H3S0_9RHOB</name>
<dbReference type="RefSeq" id="WP_264507230.1">
    <property type="nucleotide sequence ID" value="NZ_JAPDFL010000001.1"/>
</dbReference>
<dbReference type="InterPro" id="IPR036188">
    <property type="entry name" value="FAD/NAD-bd_sf"/>
</dbReference>
<accession>A0ABT3H3S0</accession>
<protein>
    <submittedName>
        <fullName evidence="3">FAD-dependent oxidoreductase</fullName>
    </submittedName>
</protein>
<dbReference type="InterPro" id="IPR006076">
    <property type="entry name" value="FAD-dep_OxRdtase"/>
</dbReference>
<dbReference type="Pfam" id="PF01266">
    <property type="entry name" value="DAO"/>
    <property type="match status" value="1"/>
</dbReference>
<sequence>MQIAVVGAGIIGLTIAHRLAEEGHGVLVIAREGQPHCASTGNAGTIATYAVDPVGTPDVLRDLPRLLFNSDSPLAIHRPSALGLVPWLLRFARQSLPGRAQANRQALAGLLAGADADWRALAAAVGGADLLQDRGALYAYDTPEALAGAQVGMARRRGLGVAVDMLGAEALQALEPSLPEGRFAGAALFPGTIWLTDPATMLARIAAAGAERLTARVTALEPVGAGWRIGLATGEAVEAGAVVLAAGAWSASLLRPLGIRVPLTAERGYHLEFDGMVPLTRPFCPASRGFYFTPMQGRLRAAGTVELGGIDAPPSPHRWDRLEDAARSVFPDLPPPSRRWMGLRPSIPDSLPVVGTARKGLVLAFGHGHIGLTLAPKTAELVSRALDGEAPLPALSPARF</sequence>
<gene>
    <name evidence="3" type="ORF">OKW52_19795</name>
</gene>
<reference evidence="3 4" key="1">
    <citation type="submission" date="2022-10" db="EMBL/GenBank/DDBJ databases">
        <title>Pararhodobacter sp. nov., isolated from marine algae.</title>
        <authorList>
            <person name="Choi B.J."/>
            <person name="Kim J.M."/>
            <person name="Lee J.K."/>
            <person name="Choi D.G."/>
            <person name="Jeon C.O."/>
        </authorList>
    </citation>
    <scope>NUCLEOTIDE SEQUENCE [LARGE SCALE GENOMIC DNA]</scope>
    <source>
        <strain evidence="3 4">ZQ420</strain>
    </source>
</reference>
<feature type="domain" description="FAD dependent oxidoreductase" evidence="2">
    <location>
        <begin position="3"/>
        <end position="383"/>
    </location>
</feature>
<dbReference type="Proteomes" id="UP001208938">
    <property type="component" value="Unassembled WGS sequence"/>
</dbReference>
<dbReference type="SUPFAM" id="SSF51971">
    <property type="entry name" value="Nucleotide-binding domain"/>
    <property type="match status" value="1"/>
</dbReference>
<evidence type="ECO:0000313" key="4">
    <source>
        <dbReference type="Proteomes" id="UP001208938"/>
    </source>
</evidence>
<dbReference type="SUPFAM" id="SSF54373">
    <property type="entry name" value="FAD-linked reductases, C-terminal domain"/>
    <property type="match status" value="1"/>
</dbReference>